<dbReference type="PANTHER" id="PTHR46513">
    <property type="entry name" value="VITELLOGENIN RECEPTOR-LIKE PROTEIN-RELATED-RELATED"/>
    <property type="match status" value="1"/>
</dbReference>
<evidence type="ECO:0008006" key="3">
    <source>
        <dbReference type="Google" id="ProtNLM"/>
    </source>
</evidence>
<dbReference type="OrthoDB" id="111868at2"/>
<sequence length="300" mass="31965">MFTHLLALNPGRQMIVRIDIAGGNVDEFVTGVTAFPDGIVVDARTGLVYWTNMGAPRPAGDRPPRSEADLNFSVRNGSLERVRLDGTGREVVVAEGGFVTGKQLAGAWARNRLYWSDREGAAVRSLLLDTFEVRDELVVAHTEAERLSEVNQCVGVAVDERNGHLYWTQKGPSDGGQGRILRSPLDVPAGRYHDVEVLWSGLPEPIDLELDLDAGLLYWTDRGAPPRGNTLNRAEIGDPGGAVDIVADGFHEAIGLALDPAAGVVYVSDLSGEIRAVDIAGGAERTVARVPGGVTGIAGL</sequence>
<proteinExistence type="predicted"/>
<comment type="caution">
    <text evidence="1">The sequence shown here is derived from an EMBL/GenBank/DDBJ whole genome shotgun (WGS) entry which is preliminary data.</text>
</comment>
<dbReference type="EMBL" id="MVHJ01000008">
    <property type="protein sequence ID" value="ORA04985.1"/>
    <property type="molecule type" value="Genomic_DNA"/>
</dbReference>
<protein>
    <recommendedName>
        <fullName evidence="3">3-hydroxyacyl-CoA dehydrogenase</fullName>
    </recommendedName>
</protein>
<evidence type="ECO:0000313" key="1">
    <source>
        <dbReference type="EMBL" id="ORA04985.1"/>
    </source>
</evidence>
<dbReference type="InterPro" id="IPR000033">
    <property type="entry name" value="LDLR_classB_rpt"/>
</dbReference>
<dbReference type="STRING" id="564198.BST17_12065"/>
<dbReference type="InterPro" id="IPR011042">
    <property type="entry name" value="6-blade_b-propeller_TolB-like"/>
</dbReference>
<name>A0A1W9YY68_MYCBA</name>
<dbReference type="InterPro" id="IPR050778">
    <property type="entry name" value="Cueball_EGF_LRP_Nidogen"/>
</dbReference>
<gene>
    <name evidence="1" type="ORF">BST17_12065</name>
</gene>
<accession>A0A1W9YY68</accession>
<evidence type="ECO:0000313" key="2">
    <source>
        <dbReference type="Proteomes" id="UP000192366"/>
    </source>
</evidence>
<dbReference type="RefSeq" id="WP_083058299.1">
    <property type="nucleotide sequence ID" value="NZ_JACKVM010000005.1"/>
</dbReference>
<dbReference type="SUPFAM" id="SSF63825">
    <property type="entry name" value="YWTD domain"/>
    <property type="match status" value="1"/>
</dbReference>
<dbReference type="AlphaFoldDB" id="A0A1W9YY68"/>
<keyword evidence="2" id="KW-1185">Reference proteome</keyword>
<dbReference type="Gene3D" id="2.120.10.30">
    <property type="entry name" value="TolB, C-terminal domain"/>
    <property type="match status" value="2"/>
</dbReference>
<dbReference type="Proteomes" id="UP000192366">
    <property type="component" value="Unassembled WGS sequence"/>
</dbReference>
<organism evidence="1 2">
    <name type="scientific">Mycolicibacterium bacteremicum</name>
    <name type="common">Mycobacterium bacteremicum</name>
    <dbReference type="NCBI Taxonomy" id="564198"/>
    <lineage>
        <taxon>Bacteria</taxon>
        <taxon>Bacillati</taxon>
        <taxon>Actinomycetota</taxon>
        <taxon>Actinomycetes</taxon>
        <taxon>Mycobacteriales</taxon>
        <taxon>Mycobacteriaceae</taxon>
        <taxon>Mycolicibacterium</taxon>
    </lineage>
</organism>
<reference evidence="1 2" key="1">
    <citation type="submission" date="2017-02" db="EMBL/GenBank/DDBJ databases">
        <title>The new phylogeny of genus Mycobacterium.</title>
        <authorList>
            <person name="Tortoli E."/>
            <person name="Trovato A."/>
            <person name="Cirillo D.M."/>
        </authorList>
    </citation>
    <scope>NUCLEOTIDE SEQUENCE [LARGE SCALE GENOMIC DNA]</scope>
    <source>
        <strain evidence="1 2">DSM 45578</strain>
    </source>
</reference>
<dbReference type="SMART" id="SM00135">
    <property type="entry name" value="LY"/>
    <property type="match status" value="4"/>
</dbReference>